<dbReference type="GO" id="GO:0016866">
    <property type="term" value="F:intramolecular transferase activity"/>
    <property type="evidence" value="ECO:0007669"/>
    <property type="project" value="InterPro"/>
</dbReference>
<evidence type="ECO:0000259" key="2">
    <source>
        <dbReference type="Pfam" id="PF13243"/>
    </source>
</evidence>
<evidence type="ECO:0000313" key="4">
    <source>
        <dbReference type="EMBL" id="EAL84861.1"/>
    </source>
</evidence>
<dbReference type="InterPro" id="IPR032697">
    <property type="entry name" value="SQ_cyclase_N"/>
</dbReference>
<gene>
    <name evidence="4" type="ORF">AFUA_7G00300</name>
</gene>
<dbReference type="Pfam" id="PF13243">
    <property type="entry name" value="SQHop_cyclase_C"/>
    <property type="match status" value="1"/>
</dbReference>
<reference evidence="4 5" key="1">
    <citation type="journal article" date="2005" name="Nature">
        <title>Genomic sequence of the pathogenic and allergenic filamentous fungus Aspergillus fumigatus.</title>
        <authorList>
            <person name="Nierman W.C."/>
            <person name="Pain A."/>
            <person name="Anderson M.J."/>
            <person name="Wortman J.R."/>
            <person name="Kim H.S."/>
            <person name="Arroyo J."/>
            <person name="Berriman M."/>
            <person name="Abe K."/>
            <person name="Archer D.B."/>
            <person name="Bermejo C."/>
            <person name="Bennett J."/>
            <person name="Bowyer P."/>
            <person name="Chen D."/>
            <person name="Collins M."/>
            <person name="Coulsen R."/>
            <person name="Davies R."/>
            <person name="Dyer P.S."/>
            <person name="Farman M."/>
            <person name="Fedorova N."/>
            <person name="Fedorova N."/>
            <person name="Feldblyum T.V."/>
            <person name="Fischer R."/>
            <person name="Fosker N."/>
            <person name="Fraser A."/>
            <person name="Garcia J.L."/>
            <person name="Garcia M.J."/>
            <person name="Goble A."/>
            <person name="Goldman G.H."/>
            <person name="Gomi K."/>
            <person name="Griffith-Jones S."/>
            <person name="Gwilliam R."/>
            <person name="Haas B."/>
            <person name="Haas H."/>
            <person name="Harris D."/>
            <person name="Horiuchi H."/>
            <person name="Huang J."/>
            <person name="Humphray S."/>
            <person name="Jimenez J."/>
            <person name="Keller N."/>
            <person name="Khouri H."/>
            <person name="Kitamoto K."/>
            <person name="Kobayashi T."/>
            <person name="Konzack S."/>
            <person name="Kulkarni R."/>
            <person name="Kumagai T."/>
            <person name="Lafon A."/>
            <person name="Latge J.P."/>
            <person name="Li W."/>
            <person name="Lord A."/>
            <person name="Lu C."/>
            <person name="Majoros W.H."/>
            <person name="May G.S."/>
            <person name="Miller B.L."/>
            <person name="Mohamoud Y."/>
            <person name="Molina M."/>
            <person name="Monod M."/>
            <person name="Mouyna I."/>
            <person name="Mulligan S."/>
            <person name="Murphy L."/>
            <person name="O'Neil S."/>
            <person name="Paulsen I."/>
            <person name="Penalva M.A."/>
            <person name="Pertea M."/>
            <person name="Price C."/>
            <person name="Pritchard B.L."/>
            <person name="Quail M.A."/>
            <person name="Rabbinowitsch E."/>
            <person name="Rawlins N."/>
            <person name="Rajandream M.A."/>
            <person name="Reichard U."/>
            <person name="Renauld H."/>
            <person name="Robson G.D."/>
            <person name="Rodriguez de Cordoba S."/>
            <person name="Rodriguez-Pena J.M."/>
            <person name="Ronning C.M."/>
            <person name="Rutter S."/>
            <person name="Salzberg S.L."/>
            <person name="Sanchez M."/>
            <person name="Sanchez-Ferrero J.C."/>
            <person name="Saunders D."/>
            <person name="Seeger K."/>
            <person name="Squares R."/>
            <person name="Squares S."/>
            <person name="Takeuchi M."/>
            <person name="Tekaia F."/>
            <person name="Turner G."/>
            <person name="Vazquez de Aldana C.R."/>
            <person name="Weidman J."/>
            <person name="White O."/>
            <person name="Woodward J."/>
            <person name="Yu J.H."/>
            <person name="Fraser C."/>
            <person name="Galagan J.E."/>
            <person name="Asai K."/>
            <person name="Machida M."/>
            <person name="Hall N."/>
            <person name="Barrell B."/>
            <person name="Denning D.W."/>
        </authorList>
    </citation>
    <scope>NUCLEOTIDE SEQUENCE [LARGE SCALE GENOMIC DNA]</scope>
    <source>
        <strain evidence="4 5">Af293</strain>
    </source>
</reference>
<dbReference type="GeneID" id="3504332"/>
<evidence type="ECO:0000259" key="3">
    <source>
        <dbReference type="Pfam" id="PF13249"/>
    </source>
</evidence>
<dbReference type="KEGG" id="afm:AFUA_7G00300"/>
<dbReference type="Gene3D" id="1.50.10.20">
    <property type="match status" value="2"/>
</dbReference>
<dbReference type="InterPro" id="IPR032696">
    <property type="entry name" value="SQ_cyclase_C"/>
</dbReference>
<dbReference type="Pfam" id="PF13249">
    <property type="entry name" value="SQHop_cyclase_N"/>
    <property type="match status" value="1"/>
</dbReference>
<evidence type="ECO:0000256" key="1">
    <source>
        <dbReference type="ARBA" id="ARBA00022737"/>
    </source>
</evidence>
<organism evidence="4 5">
    <name type="scientific">Aspergillus fumigatus (strain ATCC MYA-4609 / CBS 101355 / FGSC A1100 / Af293)</name>
    <name type="common">Neosartorya fumigata</name>
    <dbReference type="NCBI Taxonomy" id="330879"/>
    <lineage>
        <taxon>Eukaryota</taxon>
        <taxon>Fungi</taxon>
        <taxon>Dikarya</taxon>
        <taxon>Ascomycota</taxon>
        <taxon>Pezizomycotina</taxon>
        <taxon>Eurotiomycetes</taxon>
        <taxon>Eurotiomycetidae</taxon>
        <taxon>Eurotiales</taxon>
        <taxon>Aspergillaceae</taxon>
        <taxon>Aspergillus</taxon>
        <taxon>Aspergillus subgen. Fumigati</taxon>
    </lineage>
</organism>
<dbReference type="InterPro" id="IPR018333">
    <property type="entry name" value="Squalene_cyclase"/>
</dbReference>
<dbReference type="OrthoDB" id="4413507at2759"/>
<keyword evidence="1" id="KW-0677">Repeat</keyword>
<feature type="domain" description="Squalene cyclase C-terminal" evidence="2">
    <location>
        <begin position="465"/>
        <end position="675"/>
    </location>
</feature>
<comment type="caution">
    <text evidence="4">The sequence shown here is derived from an EMBL/GenBank/DDBJ whole genome shotgun (WGS) entry which is preliminary data.</text>
</comment>
<dbReference type="EMBL" id="AAHF01000015">
    <property type="protein sequence ID" value="EAL84861.1"/>
    <property type="molecule type" value="Genomic_DNA"/>
</dbReference>
<dbReference type="HOGENOM" id="CLU_346111_0_0_1"/>
<dbReference type="PANTHER" id="PTHR11764">
    <property type="entry name" value="TERPENE CYCLASE/MUTASE FAMILY MEMBER"/>
    <property type="match status" value="1"/>
</dbReference>
<dbReference type="GO" id="GO:0016104">
    <property type="term" value="P:triterpenoid biosynthetic process"/>
    <property type="evidence" value="ECO:0007669"/>
    <property type="project" value="InterPro"/>
</dbReference>
<dbReference type="VEuPathDB" id="FungiDB:Afu7g00300"/>
<dbReference type="Proteomes" id="UP000002530">
    <property type="component" value="Unassembled WGS sequence"/>
</dbReference>
<dbReference type="AlphaFoldDB" id="Q4WA75"/>
<sequence length="816" mass="89665">MLAGCCLSAFQPHIHIKMSRTVELGSQPTAMAGCPSEQQRLVSETNQVLQLATQYSKVQRRPGGNWRGQTGINSIATTAEHIFMHQALGSNLDTDRDAFISWFYSVQNSDGSWGISPGDRGDLSVTVEAYLALRILGVSRNVHQMRRSQSFILAEGSIANVCFITRIHLAMFGLYPWNAVRSLPPELVLLPQYILSSICCWPAVDLTVLIPLLILCHHRPIFPLPIQDCAASSYLHELQCKPQEPQENAFCAFPPGTCGDTAPASTSTDLIVHLLNLLKYILPLRRYALDRSVAFILQTVREMGGVGPLSRPLHMAIVALELEGYSVSSRSLRTTLDNIGHFVYEDGGGKRVLSVNTTFRDSSRMITGLQDAGIAVNAPWFRTSVQWLQRCLLPDVNSDTSKTFETRVCHVDDVASAIHAVIRQDPLMLRSHLVANALQWLLKRQNADGGWTSLSSSHYRTSPDKLVRQSTPDVTGHVLETFGLLLTVSRRDTRVVAQGILVDQVASASRRAIHYLSATQQPCGAWFGCCTRYHIYATSAVLRALAYFIGVKERNRWTERDDSINDDVSQAIHWLESARNRDGGWGDICWREKGGPSTASQTALALLALLPYLSPIDSILRDGVKYLLRTQTKAVVGGAIWTEDQPTRACSPACTHKSSSYSSHCFVMMAIGSFRVSKGAWVRIPPLSFIFYLFAHLAPTPMDLGSKSDSRMTWTVVRGLMMGPGFTSGSVAEDSSMLTTSSEADPSSAPNWATNAKCAVIQPRIVTASIERIFCWTSGACFHSLGMNLIVANTTMTLPAIQLPKTYCRIGASVGG</sequence>
<dbReference type="STRING" id="330879.Q4WA75"/>
<dbReference type="OMA" id="CFITRIH"/>
<dbReference type="PANTHER" id="PTHR11764:SF82">
    <property type="entry name" value="TERPENE CYCLASE_MUTASE FAMILY MEMBER"/>
    <property type="match status" value="1"/>
</dbReference>
<protein>
    <submittedName>
        <fullName evidence="4">Squalene-hopene-cyclase, putative</fullName>
    </submittedName>
</protein>
<accession>Q4WA75</accession>
<proteinExistence type="predicted"/>
<dbReference type="RefSeq" id="XP_746899.1">
    <property type="nucleotide sequence ID" value="XM_741806.1"/>
</dbReference>
<keyword evidence="5" id="KW-1185">Reference proteome</keyword>
<dbReference type="GO" id="GO:0005811">
    <property type="term" value="C:lipid droplet"/>
    <property type="evidence" value="ECO:0007669"/>
    <property type="project" value="InterPro"/>
</dbReference>
<evidence type="ECO:0000313" key="5">
    <source>
        <dbReference type="Proteomes" id="UP000002530"/>
    </source>
</evidence>
<name>Q4WA75_ASPFU</name>
<dbReference type="InParanoid" id="Q4WA75"/>
<dbReference type="InterPro" id="IPR008930">
    <property type="entry name" value="Terpenoid_cyclase/PrenylTrfase"/>
</dbReference>
<feature type="domain" description="Squalene cyclase N-terminal" evidence="3">
    <location>
        <begin position="51"/>
        <end position="346"/>
    </location>
</feature>
<dbReference type="SUPFAM" id="SSF48239">
    <property type="entry name" value="Terpenoid cyclases/Protein prenyltransferases"/>
    <property type="match status" value="2"/>
</dbReference>